<dbReference type="AlphaFoldDB" id="A0ABC9XJG3"/>
<gene>
    <name evidence="1" type="ORF">GRJ2_002228000</name>
</gene>
<evidence type="ECO:0000313" key="1">
    <source>
        <dbReference type="EMBL" id="GAB0197626.1"/>
    </source>
</evidence>
<proteinExistence type="predicted"/>
<sequence>MPRDRCWIIHVRLSCWDANGESECCNLSSSFAPYLAKLSSIPSCDTWIITVNSWTYRHRVYPYNGVLANRGMMLSTLSKFPRASVIPDFGSNEEQECEAAITAIVEMIAGKDPLAFGADCYCKKTEVPTVSLYMLRF</sequence>
<name>A0ABC9XJG3_GRUJA</name>
<keyword evidence="2" id="KW-1185">Reference proteome</keyword>
<organism evidence="1 2">
    <name type="scientific">Grus japonensis</name>
    <name type="common">Japanese crane</name>
    <name type="synonym">Red-crowned crane</name>
    <dbReference type="NCBI Taxonomy" id="30415"/>
    <lineage>
        <taxon>Eukaryota</taxon>
        <taxon>Metazoa</taxon>
        <taxon>Chordata</taxon>
        <taxon>Craniata</taxon>
        <taxon>Vertebrata</taxon>
        <taxon>Euteleostomi</taxon>
        <taxon>Archelosauria</taxon>
        <taxon>Archosauria</taxon>
        <taxon>Dinosauria</taxon>
        <taxon>Saurischia</taxon>
        <taxon>Theropoda</taxon>
        <taxon>Coelurosauria</taxon>
        <taxon>Aves</taxon>
        <taxon>Neognathae</taxon>
        <taxon>Neoaves</taxon>
        <taxon>Gruiformes</taxon>
        <taxon>Gruidae</taxon>
        <taxon>Grus</taxon>
    </lineage>
</organism>
<comment type="caution">
    <text evidence="1">The sequence shown here is derived from an EMBL/GenBank/DDBJ whole genome shotgun (WGS) entry which is preliminary data.</text>
</comment>
<protein>
    <submittedName>
        <fullName evidence="1">Uncharacterized protein</fullName>
    </submittedName>
</protein>
<dbReference type="Proteomes" id="UP001623348">
    <property type="component" value="Unassembled WGS sequence"/>
</dbReference>
<dbReference type="EMBL" id="BAAFJT010000018">
    <property type="protein sequence ID" value="GAB0197626.1"/>
    <property type="molecule type" value="Genomic_DNA"/>
</dbReference>
<reference evidence="1 2" key="1">
    <citation type="submission" date="2024-06" db="EMBL/GenBank/DDBJ databases">
        <title>The draft genome of Grus japonensis, version 3.</title>
        <authorList>
            <person name="Nabeshima K."/>
            <person name="Suzuki S."/>
            <person name="Onuma M."/>
        </authorList>
    </citation>
    <scope>NUCLEOTIDE SEQUENCE [LARGE SCALE GENOMIC DNA]</scope>
    <source>
        <strain evidence="1 2">451A</strain>
    </source>
</reference>
<evidence type="ECO:0000313" key="2">
    <source>
        <dbReference type="Proteomes" id="UP001623348"/>
    </source>
</evidence>
<accession>A0ABC9XJG3</accession>